<proteinExistence type="predicted"/>
<dbReference type="EMBL" id="LAZR01014815">
    <property type="protein sequence ID" value="KKM15826.1"/>
    <property type="molecule type" value="Genomic_DNA"/>
</dbReference>
<comment type="caution">
    <text evidence="1">The sequence shown here is derived from an EMBL/GenBank/DDBJ whole genome shotgun (WGS) entry which is preliminary data.</text>
</comment>
<sequence length="107" mass="12803">MDKLNKKLAEWAGFKYLDLMDDEYKNHSPRDWRYPNFTYEMWLPNFTESLDACFKWLVPKAKRILDARDMTGYYKFLIAWAMDIDDGKDEALFLCLALERMIDGEGK</sequence>
<accession>A0A0F9HKF4</accession>
<gene>
    <name evidence="1" type="ORF">LCGC14_1692160</name>
</gene>
<organism evidence="1">
    <name type="scientific">marine sediment metagenome</name>
    <dbReference type="NCBI Taxonomy" id="412755"/>
    <lineage>
        <taxon>unclassified sequences</taxon>
        <taxon>metagenomes</taxon>
        <taxon>ecological metagenomes</taxon>
    </lineage>
</organism>
<reference evidence="1" key="1">
    <citation type="journal article" date="2015" name="Nature">
        <title>Complex archaea that bridge the gap between prokaryotes and eukaryotes.</title>
        <authorList>
            <person name="Spang A."/>
            <person name="Saw J.H."/>
            <person name="Jorgensen S.L."/>
            <person name="Zaremba-Niedzwiedzka K."/>
            <person name="Martijn J."/>
            <person name="Lind A.E."/>
            <person name="van Eijk R."/>
            <person name="Schleper C."/>
            <person name="Guy L."/>
            <person name="Ettema T.J."/>
        </authorList>
    </citation>
    <scope>NUCLEOTIDE SEQUENCE</scope>
</reference>
<evidence type="ECO:0008006" key="2">
    <source>
        <dbReference type="Google" id="ProtNLM"/>
    </source>
</evidence>
<protein>
    <recommendedName>
        <fullName evidence="2">Phage ABA sandwich domain-containing protein</fullName>
    </recommendedName>
</protein>
<dbReference type="AlphaFoldDB" id="A0A0F9HKF4"/>
<evidence type="ECO:0000313" key="1">
    <source>
        <dbReference type="EMBL" id="KKM15826.1"/>
    </source>
</evidence>
<name>A0A0F9HKF4_9ZZZZ</name>